<proteinExistence type="predicted"/>
<keyword evidence="1" id="KW-0812">Transmembrane</keyword>
<organism evidence="2 3">
    <name type="scientific">Olleya marilimosa</name>
    <dbReference type="NCBI Taxonomy" id="272164"/>
    <lineage>
        <taxon>Bacteria</taxon>
        <taxon>Pseudomonadati</taxon>
        <taxon>Bacteroidota</taxon>
        <taxon>Flavobacteriia</taxon>
        <taxon>Flavobacteriales</taxon>
        <taxon>Flavobacteriaceae</taxon>
    </lineage>
</organism>
<sequence>MKTTFSDRKNFIKQAIKPHFGILGIGFTIILFGVLFTFIGLKAENGLGFILFGGLFIALSLAFMLYTLPSSFMYYYEQAEIKKYGSYTTAKVINKRVEDYSHSNSTLNGGSKKTIETYLYVIVFEFTYNNTVYNSECFFEHKFTYDAIAIHSTLPIKFLKTKPQKVTLRRKKLANQFGVSAKMCQ</sequence>
<keyword evidence="1" id="KW-0472">Membrane</keyword>
<feature type="transmembrane region" description="Helical" evidence="1">
    <location>
        <begin position="20"/>
        <end position="41"/>
    </location>
</feature>
<evidence type="ECO:0008006" key="4">
    <source>
        <dbReference type="Google" id="ProtNLM"/>
    </source>
</evidence>
<name>A0ABR8LZ08_9FLAO</name>
<keyword evidence="3" id="KW-1185">Reference proteome</keyword>
<evidence type="ECO:0000313" key="2">
    <source>
        <dbReference type="EMBL" id="MBD3863482.1"/>
    </source>
</evidence>
<keyword evidence="1" id="KW-1133">Transmembrane helix</keyword>
<reference evidence="2 3" key="1">
    <citation type="submission" date="2020-09" db="EMBL/GenBank/DDBJ databases">
        <title>Bacillus nautilus sp. nov., Chryseoglobus crepusculi sp. nov, and Psychrobacter noctis sp. nov., isolated from deep-sea sponges from the equatorial Atlantic.</title>
        <authorList>
            <person name="Stennett H.L."/>
            <person name="Williams S.E."/>
        </authorList>
    </citation>
    <scope>NUCLEOTIDE SEQUENCE [LARGE SCALE GENOMIC DNA]</scope>
    <source>
        <strain evidence="2 3">28M-24</strain>
    </source>
</reference>
<evidence type="ECO:0000313" key="3">
    <source>
        <dbReference type="Proteomes" id="UP000627521"/>
    </source>
</evidence>
<comment type="caution">
    <text evidence="2">The sequence shown here is derived from an EMBL/GenBank/DDBJ whole genome shotgun (WGS) entry which is preliminary data.</text>
</comment>
<protein>
    <recommendedName>
        <fullName evidence="4">DUF3592 domain-containing protein</fullName>
    </recommendedName>
</protein>
<dbReference type="Proteomes" id="UP000627521">
    <property type="component" value="Unassembled WGS sequence"/>
</dbReference>
<dbReference type="EMBL" id="JACXXH010000004">
    <property type="protein sequence ID" value="MBD3863482.1"/>
    <property type="molecule type" value="Genomic_DNA"/>
</dbReference>
<evidence type="ECO:0000256" key="1">
    <source>
        <dbReference type="SAM" id="Phobius"/>
    </source>
</evidence>
<feature type="transmembrane region" description="Helical" evidence="1">
    <location>
        <begin position="47"/>
        <end position="68"/>
    </location>
</feature>
<dbReference type="RefSeq" id="WP_191099982.1">
    <property type="nucleotide sequence ID" value="NZ_JACXXF010000005.1"/>
</dbReference>
<accession>A0ABR8LZ08</accession>
<gene>
    <name evidence="2" type="ORF">IEG06_08460</name>
</gene>